<evidence type="ECO:0000256" key="10">
    <source>
        <dbReference type="ARBA" id="ARBA00023004"/>
    </source>
</evidence>
<evidence type="ECO:0000256" key="3">
    <source>
        <dbReference type="ARBA" id="ARBA00022485"/>
    </source>
</evidence>
<sequence>MRFDSVLTTCPFCGTGCNLFLEVMDNEVLGVSPVKWHPISRGKLCILGRNAHKFIQHPDRLTAPLKRVGNRFERISWEQALDEIAEKITRLRSESGPDALGFFSSAKCTNEENYLMMKLARGVIGTNNVDHCARLCHSSTVTGLAASFGAGAMTNSIPEIPETSCMLVTGSNPTSQHPIIAGWMLEAKERGACLIVIDPRKIPLSQHADLFLQLRPGTNIALFNGMARVILDKGLVNDDFVEARTEGIDELKAKLKDYDLDAVSRITGVERELIEKAAVMYASSPSAMIFYAMGITQHVTGTDNVKAVANLALLTGNVGRPSTGVNPLRGQNNVQGACDMGALPNVLTGYRPVTDSQARLEYARLWGCGDLPDRPGLTIVEMSSAALRGELRGLVIMGENPAVTDPDLNHVKEALSRLDLLVVIDIFMTETAQLADYVLPAATFAEKEGTFTNTDRRVQRVRKAVDPPGEAKADWEILCSLAKALGSKSFEYNSPEEIMNEIRQLTPSYRGITYERLDGGESLQWPCPDENHPGTPYLHAESFPRGKGRFYGVDYVASPEEPDDDYPMILTTGRVPYHWHGGSITRRIDTLNAEIPTGFVDINPDDAAKLGLKDGDVVKVSSRRGSISIKVKVSSEVKPGVIFIPMHFSECAANVLTDHKVLDPYSKIPGFKVCAVRIEKG</sequence>
<evidence type="ECO:0000256" key="7">
    <source>
        <dbReference type="ARBA" id="ARBA00022764"/>
    </source>
</evidence>
<dbReference type="RefSeq" id="WP_093392843.1">
    <property type="nucleotide sequence ID" value="NZ_FOUU01000001.1"/>
</dbReference>
<accession>A0A1I4QVK4</accession>
<dbReference type="Gene3D" id="3.40.50.740">
    <property type="match status" value="1"/>
</dbReference>
<evidence type="ECO:0000313" key="17">
    <source>
        <dbReference type="EMBL" id="SFM44104.1"/>
    </source>
</evidence>
<dbReference type="NCBIfam" id="TIGR01591">
    <property type="entry name" value="Fdh-alpha"/>
    <property type="match status" value="1"/>
</dbReference>
<dbReference type="SUPFAM" id="SSF50692">
    <property type="entry name" value="ADC-like"/>
    <property type="match status" value="1"/>
</dbReference>
<dbReference type="GO" id="GO:0015942">
    <property type="term" value="P:formate metabolic process"/>
    <property type="evidence" value="ECO:0007669"/>
    <property type="project" value="InterPro"/>
</dbReference>
<dbReference type="AlphaFoldDB" id="A0A1I4QVK4"/>
<proteinExistence type="predicted"/>
<dbReference type="GO" id="GO:0050140">
    <property type="term" value="F:nitrate reductase (cytochrome) activity"/>
    <property type="evidence" value="ECO:0007669"/>
    <property type="project" value="UniProtKB-EC"/>
</dbReference>
<dbReference type="GO" id="GO:0003954">
    <property type="term" value="F:NADH dehydrogenase activity"/>
    <property type="evidence" value="ECO:0007669"/>
    <property type="project" value="TreeGrafter"/>
</dbReference>
<feature type="domain" description="4Fe-4S Mo/W bis-MGD-type" evidence="16">
    <location>
        <begin position="3"/>
        <end position="59"/>
    </location>
</feature>
<reference evidence="17 18" key="1">
    <citation type="submission" date="2016-10" db="EMBL/GenBank/DDBJ databases">
        <authorList>
            <person name="de Groot N.N."/>
        </authorList>
    </citation>
    <scope>NUCLEOTIDE SEQUENCE [LARGE SCALE GENOMIC DNA]</scope>
    <source>
        <strain evidence="17 18">DSM 9990</strain>
    </source>
</reference>
<dbReference type="InterPro" id="IPR009010">
    <property type="entry name" value="Asp_de-COase-like_dom_sf"/>
</dbReference>
<keyword evidence="11" id="KW-0411">Iron-sulfur</keyword>
<dbReference type="GO" id="GO:0046872">
    <property type="term" value="F:metal ion binding"/>
    <property type="evidence" value="ECO:0007669"/>
    <property type="project" value="UniProtKB-KW"/>
</dbReference>
<dbReference type="Proteomes" id="UP000199611">
    <property type="component" value="Unassembled WGS sequence"/>
</dbReference>
<dbReference type="InterPro" id="IPR006655">
    <property type="entry name" value="Mopterin_OxRdtase_prok_CS"/>
</dbReference>
<gene>
    <name evidence="17" type="ORF">SAMN05660836_00247</name>
</gene>
<dbReference type="InterPro" id="IPR006656">
    <property type="entry name" value="Mopterin_OxRdtase"/>
</dbReference>
<dbReference type="InterPro" id="IPR041925">
    <property type="entry name" value="CT_Formate-Dh_H"/>
</dbReference>
<dbReference type="GO" id="GO:0008863">
    <property type="term" value="F:formate dehydrogenase (NAD+) activity"/>
    <property type="evidence" value="ECO:0007669"/>
    <property type="project" value="InterPro"/>
</dbReference>
<dbReference type="EC" id="1.9.6.1" evidence="15"/>
<dbReference type="FunFam" id="3.40.228.10:FF:000002">
    <property type="entry name" value="Formate dehydrogenase subunit alpha"/>
    <property type="match status" value="1"/>
</dbReference>
<dbReference type="GO" id="GO:0051539">
    <property type="term" value="F:4 iron, 4 sulfur cluster binding"/>
    <property type="evidence" value="ECO:0007669"/>
    <property type="project" value="UniProtKB-KW"/>
</dbReference>
<dbReference type="PROSITE" id="PS00551">
    <property type="entry name" value="MOLYBDOPTERIN_PROK_1"/>
    <property type="match status" value="1"/>
</dbReference>
<dbReference type="CDD" id="cd02753">
    <property type="entry name" value="MopB_Formate-Dh-H"/>
    <property type="match status" value="1"/>
</dbReference>
<evidence type="ECO:0000313" key="18">
    <source>
        <dbReference type="Proteomes" id="UP000199611"/>
    </source>
</evidence>
<evidence type="ECO:0000256" key="9">
    <source>
        <dbReference type="ARBA" id="ARBA00023002"/>
    </source>
</evidence>
<dbReference type="PANTHER" id="PTHR43105">
    <property type="entry name" value="RESPIRATORY NITRATE REDUCTASE"/>
    <property type="match status" value="1"/>
</dbReference>
<evidence type="ECO:0000256" key="1">
    <source>
        <dbReference type="ARBA" id="ARBA00001942"/>
    </source>
</evidence>
<dbReference type="InterPro" id="IPR006657">
    <property type="entry name" value="MoPterin_dinucl-bd_dom"/>
</dbReference>
<evidence type="ECO:0000259" key="16">
    <source>
        <dbReference type="PROSITE" id="PS51669"/>
    </source>
</evidence>
<dbReference type="InterPro" id="IPR041924">
    <property type="entry name" value="Formate_Dh-H_N"/>
</dbReference>
<dbReference type="EMBL" id="FOUU01000001">
    <property type="protein sequence ID" value="SFM44104.1"/>
    <property type="molecule type" value="Genomic_DNA"/>
</dbReference>
<dbReference type="Gene3D" id="2.20.25.90">
    <property type="entry name" value="ADC-like domains"/>
    <property type="match status" value="1"/>
</dbReference>
<name>A0A1I4QVK4_9BACT</name>
<keyword evidence="8" id="KW-0813">Transport</keyword>
<keyword evidence="7" id="KW-0574">Periplasm</keyword>
<dbReference type="SMART" id="SM00926">
    <property type="entry name" value="Molybdop_Fe4S4"/>
    <property type="match status" value="1"/>
</dbReference>
<dbReference type="STRING" id="39841.SAMN05660836_00247"/>
<keyword evidence="5" id="KW-0479">Metal-binding</keyword>
<dbReference type="OrthoDB" id="9757870at2"/>
<dbReference type="InterPro" id="IPR006963">
    <property type="entry name" value="Mopterin_OxRdtase_4Fe-4S_dom"/>
</dbReference>
<dbReference type="PROSITE" id="PS00490">
    <property type="entry name" value="MOLYBDOPTERIN_PROK_2"/>
    <property type="match status" value="1"/>
</dbReference>
<dbReference type="GO" id="GO:0043546">
    <property type="term" value="F:molybdopterin cofactor binding"/>
    <property type="evidence" value="ECO:0007669"/>
    <property type="project" value="InterPro"/>
</dbReference>
<dbReference type="CDD" id="cd02790">
    <property type="entry name" value="MopB_CT_Formate-Dh_H"/>
    <property type="match status" value="1"/>
</dbReference>
<evidence type="ECO:0000256" key="8">
    <source>
        <dbReference type="ARBA" id="ARBA00022982"/>
    </source>
</evidence>
<dbReference type="InterPro" id="IPR006478">
    <property type="entry name" value="Formate_DH_asu"/>
</dbReference>
<dbReference type="Pfam" id="PF04879">
    <property type="entry name" value="Molybdop_Fe4S4"/>
    <property type="match status" value="1"/>
</dbReference>
<dbReference type="Pfam" id="PF00384">
    <property type="entry name" value="Molybdopterin"/>
    <property type="match status" value="1"/>
</dbReference>
<dbReference type="FunFam" id="2.40.40.20:FF:000005">
    <property type="entry name" value="Periplasmic nitrate reductase"/>
    <property type="match status" value="1"/>
</dbReference>
<comment type="function">
    <text evidence="14">Catalytic subunit of the periplasmic nitrate reductase complex NapAB. Receives electrons from NapB and catalyzes the reduction of nitrate to nitrite.</text>
</comment>
<keyword evidence="10" id="KW-0408">Iron</keyword>
<keyword evidence="8" id="KW-0249">Electron transport</keyword>
<comment type="catalytic activity">
    <reaction evidence="13">
        <text>2 Fe(II)-[cytochrome] + nitrate + 2 H(+) = 2 Fe(III)-[cytochrome] + nitrite + H2O</text>
        <dbReference type="Rhea" id="RHEA:12909"/>
        <dbReference type="Rhea" id="RHEA-COMP:11777"/>
        <dbReference type="Rhea" id="RHEA-COMP:11778"/>
        <dbReference type="ChEBI" id="CHEBI:15377"/>
        <dbReference type="ChEBI" id="CHEBI:15378"/>
        <dbReference type="ChEBI" id="CHEBI:16301"/>
        <dbReference type="ChEBI" id="CHEBI:17632"/>
        <dbReference type="ChEBI" id="CHEBI:29033"/>
        <dbReference type="ChEBI" id="CHEBI:29034"/>
        <dbReference type="EC" id="1.9.6.1"/>
    </reaction>
</comment>
<evidence type="ECO:0000256" key="6">
    <source>
        <dbReference type="ARBA" id="ARBA00022729"/>
    </source>
</evidence>
<dbReference type="Gene3D" id="2.40.40.20">
    <property type="match status" value="1"/>
</dbReference>
<keyword evidence="3" id="KW-0004">4Fe-4S</keyword>
<keyword evidence="12" id="KW-0534">Nitrate assimilation</keyword>
<dbReference type="Pfam" id="PF01568">
    <property type="entry name" value="Molydop_binding"/>
    <property type="match status" value="1"/>
</dbReference>
<organism evidence="17 18">
    <name type="scientific">Thermodesulforhabdus norvegica</name>
    <dbReference type="NCBI Taxonomy" id="39841"/>
    <lineage>
        <taxon>Bacteria</taxon>
        <taxon>Pseudomonadati</taxon>
        <taxon>Thermodesulfobacteriota</taxon>
        <taxon>Syntrophobacteria</taxon>
        <taxon>Syntrophobacterales</taxon>
        <taxon>Thermodesulforhabdaceae</taxon>
        <taxon>Thermodesulforhabdus</taxon>
    </lineage>
</organism>
<dbReference type="InterPro" id="IPR027467">
    <property type="entry name" value="MopterinOxRdtase_cofactor_BS"/>
</dbReference>
<keyword evidence="9" id="KW-0560">Oxidoreductase</keyword>
<dbReference type="GO" id="GO:0016020">
    <property type="term" value="C:membrane"/>
    <property type="evidence" value="ECO:0007669"/>
    <property type="project" value="TreeGrafter"/>
</dbReference>
<keyword evidence="18" id="KW-1185">Reference proteome</keyword>
<comment type="cofactor">
    <cofactor evidence="2">
        <name>[4Fe-4S] cluster</name>
        <dbReference type="ChEBI" id="CHEBI:49883"/>
    </cofactor>
</comment>
<dbReference type="SUPFAM" id="SSF53706">
    <property type="entry name" value="Formate dehydrogenase/DMSO reductase, domains 1-3"/>
    <property type="match status" value="1"/>
</dbReference>
<evidence type="ECO:0000256" key="13">
    <source>
        <dbReference type="ARBA" id="ARBA00052176"/>
    </source>
</evidence>
<dbReference type="PROSITE" id="PS51669">
    <property type="entry name" value="4FE4S_MOW_BIS_MGD"/>
    <property type="match status" value="1"/>
</dbReference>
<evidence type="ECO:0000256" key="14">
    <source>
        <dbReference type="ARBA" id="ARBA00055000"/>
    </source>
</evidence>
<evidence type="ECO:0000256" key="12">
    <source>
        <dbReference type="ARBA" id="ARBA00023063"/>
    </source>
</evidence>
<dbReference type="GO" id="GO:0042128">
    <property type="term" value="P:nitrate assimilation"/>
    <property type="evidence" value="ECO:0007669"/>
    <property type="project" value="UniProtKB-KW"/>
</dbReference>
<dbReference type="PANTHER" id="PTHR43105:SF14">
    <property type="entry name" value="FORMATE DEHYDROGENASE H"/>
    <property type="match status" value="1"/>
</dbReference>
<evidence type="ECO:0000256" key="5">
    <source>
        <dbReference type="ARBA" id="ARBA00022723"/>
    </source>
</evidence>
<dbReference type="GO" id="GO:0022904">
    <property type="term" value="P:respiratory electron transport chain"/>
    <property type="evidence" value="ECO:0007669"/>
    <property type="project" value="TreeGrafter"/>
</dbReference>
<evidence type="ECO:0000256" key="2">
    <source>
        <dbReference type="ARBA" id="ARBA00001966"/>
    </source>
</evidence>
<evidence type="ECO:0000256" key="4">
    <source>
        <dbReference type="ARBA" id="ARBA00022505"/>
    </source>
</evidence>
<dbReference type="Gene3D" id="3.40.228.10">
    <property type="entry name" value="Dimethylsulfoxide Reductase, domain 2"/>
    <property type="match status" value="1"/>
</dbReference>
<protein>
    <recommendedName>
        <fullName evidence="15">nitrate reductase (cytochrome)</fullName>
        <ecNumber evidence="15">1.9.6.1</ecNumber>
    </recommendedName>
</protein>
<evidence type="ECO:0000256" key="11">
    <source>
        <dbReference type="ARBA" id="ARBA00023014"/>
    </source>
</evidence>
<evidence type="ECO:0000256" key="15">
    <source>
        <dbReference type="ARBA" id="ARBA00067026"/>
    </source>
</evidence>
<dbReference type="InterPro" id="IPR050123">
    <property type="entry name" value="Prok_molybdopt-oxidoreductase"/>
</dbReference>
<keyword evidence="6" id="KW-0732">Signal</keyword>
<keyword evidence="4" id="KW-0500">Molybdenum</keyword>
<comment type="cofactor">
    <cofactor evidence="1">
        <name>Mo-bis(molybdopterin guanine dinucleotide)</name>
        <dbReference type="ChEBI" id="CHEBI:60539"/>
    </cofactor>
</comment>